<dbReference type="CDD" id="cd04470">
    <property type="entry name" value="S1_EF-P_repeat_1"/>
    <property type="match status" value="1"/>
</dbReference>
<dbReference type="SUPFAM" id="SSF50104">
    <property type="entry name" value="Translation proteins SH3-like domain"/>
    <property type="match status" value="1"/>
</dbReference>
<dbReference type="InterPro" id="IPR013185">
    <property type="entry name" value="Transl_elong_KOW-like"/>
</dbReference>
<dbReference type="InterPro" id="IPR008991">
    <property type="entry name" value="Translation_prot_SH3-like_sf"/>
</dbReference>
<keyword evidence="4" id="KW-0963">Cytoplasm</keyword>
<dbReference type="PIRSF" id="PIRSF005901">
    <property type="entry name" value="EF-P"/>
    <property type="match status" value="1"/>
</dbReference>
<dbReference type="InterPro" id="IPR012340">
    <property type="entry name" value="NA-bd_OB-fold"/>
</dbReference>
<dbReference type="HAMAP" id="MF_00141">
    <property type="entry name" value="EF_P"/>
    <property type="match status" value="1"/>
</dbReference>
<evidence type="ECO:0000313" key="9">
    <source>
        <dbReference type="EMBL" id="SVC64191.1"/>
    </source>
</evidence>
<accession>A0A382NXA2</accession>
<dbReference type="PANTHER" id="PTHR30053:SF12">
    <property type="entry name" value="ELONGATION FACTOR P (EF-P) FAMILY PROTEIN"/>
    <property type="match status" value="1"/>
</dbReference>
<dbReference type="GO" id="GO:0005829">
    <property type="term" value="C:cytosol"/>
    <property type="evidence" value="ECO:0007669"/>
    <property type="project" value="UniProtKB-ARBA"/>
</dbReference>
<dbReference type="Gene3D" id="2.40.50.140">
    <property type="entry name" value="Nucleic acid-binding proteins"/>
    <property type="match status" value="2"/>
</dbReference>
<dbReference type="NCBIfam" id="TIGR00038">
    <property type="entry name" value="efp"/>
    <property type="match status" value="1"/>
</dbReference>
<dbReference type="Pfam" id="PF08207">
    <property type="entry name" value="EFP_N"/>
    <property type="match status" value="1"/>
</dbReference>
<evidence type="ECO:0000256" key="4">
    <source>
        <dbReference type="ARBA" id="ARBA00022490"/>
    </source>
</evidence>
<evidence type="ECO:0008006" key="10">
    <source>
        <dbReference type="Google" id="ProtNLM"/>
    </source>
</evidence>
<dbReference type="CDD" id="cd05794">
    <property type="entry name" value="S1_EF-P_repeat_2"/>
    <property type="match status" value="1"/>
</dbReference>
<evidence type="ECO:0000259" key="8">
    <source>
        <dbReference type="SMART" id="SM01185"/>
    </source>
</evidence>
<dbReference type="GO" id="GO:0003746">
    <property type="term" value="F:translation elongation factor activity"/>
    <property type="evidence" value="ECO:0007669"/>
    <property type="project" value="UniProtKB-KW"/>
</dbReference>
<keyword evidence="5" id="KW-0251">Elongation factor</keyword>
<dbReference type="InterPro" id="IPR014722">
    <property type="entry name" value="Rib_uL2_dom2"/>
</dbReference>
<dbReference type="FunFam" id="2.40.50.140:FF:000004">
    <property type="entry name" value="Elongation factor P"/>
    <property type="match status" value="1"/>
</dbReference>
<organism evidence="9">
    <name type="scientific">marine metagenome</name>
    <dbReference type="NCBI Taxonomy" id="408172"/>
    <lineage>
        <taxon>unclassified sequences</taxon>
        <taxon>metagenomes</taxon>
        <taxon>ecological metagenomes</taxon>
    </lineage>
</organism>
<comment type="subcellular location">
    <subcellularLocation>
        <location evidence="1">Cytoplasm</location>
    </subcellularLocation>
</comment>
<keyword evidence="6" id="KW-0648">Protein biosynthesis</keyword>
<dbReference type="SUPFAM" id="SSF50249">
    <property type="entry name" value="Nucleic acid-binding proteins"/>
    <property type="match status" value="2"/>
</dbReference>
<name>A0A382NXA2_9ZZZZ</name>
<evidence type="ECO:0000256" key="2">
    <source>
        <dbReference type="ARBA" id="ARBA00004815"/>
    </source>
</evidence>
<dbReference type="FunFam" id="2.40.50.140:FF:000009">
    <property type="entry name" value="Elongation factor P"/>
    <property type="match status" value="1"/>
</dbReference>
<dbReference type="Pfam" id="PF09285">
    <property type="entry name" value="Elong-fact-P_C"/>
    <property type="match status" value="1"/>
</dbReference>
<dbReference type="GO" id="GO:0043043">
    <property type="term" value="P:peptide biosynthetic process"/>
    <property type="evidence" value="ECO:0007669"/>
    <property type="project" value="InterPro"/>
</dbReference>
<proteinExistence type="inferred from homology"/>
<dbReference type="InterPro" id="IPR020599">
    <property type="entry name" value="Transl_elong_fac_P/YeiP"/>
</dbReference>
<feature type="domain" description="Elongation factor P C-terminal" evidence="7">
    <location>
        <begin position="131"/>
        <end position="186"/>
    </location>
</feature>
<dbReference type="PANTHER" id="PTHR30053">
    <property type="entry name" value="ELONGATION FACTOR P"/>
    <property type="match status" value="1"/>
</dbReference>
<dbReference type="NCBIfam" id="NF001810">
    <property type="entry name" value="PRK00529.1"/>
    <property type="match status" value="1"/>
</dbReference>
<sequence>MSLAYNELKKGMALDVDGKPCILLEYSRSKKDRGAPVIRLKYKEIRTEKVLVKSYSGYDIKIEAAIIQRISAIYLYSDRDNYVFMNNSSYEQINLSKEILGDRINYLVDQLQIDLLYFENNPISIELPNFVDMKVILTDNAVKGDTTQGATKKATLQTGIIINVPLFVNNNDLIKMDTRTSEYIGRV</sequence>
<feature type="domain" description="Translation elongation factor P/YeiP central" evidence="8">
    <location>
        <begin position="69"/>
        <end position="123"/>
    </location>
</feature>
<protein>
    <recommendedName>
        <fullName evidence="10">Translation elongation factor P/YeiP central domain-containing protein</fullName>
    </recommendedName>
</protein>
<reference evidence="9" key="1">
    <citation type="submission" date="2018-05" db="EMBL/GenBank/DDBJ databases">
        <authorList>
            <person name="Lanie J.A."/>
            <person name="Ng W.-L."/>
            <person name="Kazmierczak K.M."/>
            <person name="Andrzejewski T.M."/>
            <person name="Davidsen T.M."/>
            <person name="Wayne K.J."/>
            <person name="Tettelin H."/>
            <person name="Glass J.I."/>
            <person name="Rusch D."/>
            <person name="Podicherti R."/>
            <person name="Tsui H.-C.T."/>
            <person name="Winkler M.E."/>
        </authorList>
    </citation>
    <scope>NUCLEOTIDE SEQUENCE</scope>
</reference>
<dbReference type="UniPathway" id="UPA00345"/>
<dbReference type="InterPro" id="IPR011768">
    <property type="entry name" value="Transl_elongation_fac_P"/>
</dbReference>
<dbReference type="Pfam" id="PF01132">
    <property type="entry name" value="EFP"/>
    <property type="match status" value="1"/>
</dbReference>
<dbReference type="InterPro" id="IPR015365">
    <property type="entry name" value="Elong-fact-P_C"/>
</dbReference>
<comment type="similarity">
    <text evidence="3">Belongs to the elongation factor P family.</text>
</comment>
<evidence type="ECO:0000259" key="7">
    <source>
        <dbReference type="SMART" id="SM00841"/>
    </source>
</evidence>
<dbReference type="Gene3D" id="2.30.30.30">
    <property type="match status" value="1"/>
</dbReference>
<dbReference type="SMART" id="SM00841">
    <property type="entry name" value="Elong-fact-P_C"/>
    <property type="match status" value="1"/>
</dbReference>
<evidence type="ECO:0000256" key="6">
    <source>
        <dbReference type="ARBA" id="ARBA00022917"/>
    </source>
</evidence>
<comment type="pathway">
    <text evidence="2">Protein biosynthesis; polypeptide chain elongation.</text>
</comment>
<dbReference type="SMART" id="SM01185">
    <property type="entry name" value="EFP"/>
    <property type="match status" value="1"/>
</dbReference>
<evidence type="ECO:0000256" key="1">
    <source>
        <dbReference type="ARBA" id="ARBA00004496"/>
    </source>
</evidence>
<gene>
    <name evidence="9" type="ORF">METZ01_LOCUS317045</name>
</gene>
<dbReference type="AlphaFoldDB" id="A0A382NXA2"/>
<evidence type="ECO:0000256" key="5">
    <source>
        <dbReference type="ARBA" id="ARBA00022768"/>
    </source>
</evidence>
<dbReference type="InterPro" id="IPR001059">
    <property type="entry name" value="Transl_elong_P/YeiP_cen"/>
</dbReference>
<evidence type="ECO:0000256" key="3">
    <source>
        <dbReference type="ARBA" id="ARBA00009479"/>
    </source>
</evidence>
<dbReference type="EMBL" id="UINC01102508">
    <property type="protein sequence ID" value="SVC64191.1"/>
    <property type="molecule type" value="Genomic_DNA"/>
</dbReference>